<dbReference type="HOGENOM" id="CLU_024125_3_0_0"/>
<dbReference type="PANTHER" id="PTHR35894:SF1">
    <property type="entry name" value="PHOSPHORIBULOKINASE _ URIDINE KINASE FAMILY"/>
    <property type="match status" value="1"/>
</dbReference>
<dbReference type="SMART" id="SM00382">
    <property type="entry name" value="AAA"/>
    <property type="match status" value="1"/>
</dbReference>
<dbReference type="PANTHER" id="PTHR35894">
    <property type="entry name" value="GENERAL SECRETION PATHWAY PROTEIN A-RELATED"/>
    <property type="match status" value="1"/>
</dbReference>
<dbReference type="KEGG" id="saci:Sinac_1117"/>
<dbReference type="Proteomes" id="UP000010798">
    <property type="component" value="Chromosome"/>
</dbReference>
<dbReference type="eggNOG" id="COG3267">
    <property type="taxonomic scope" value="Bacteria"/>
</dbReference>
<dbReference type="GO" id="GO:0016887">
    <property type="term" value="F:ATP hydrolysis activity"/>
    <property type="evidence" value="ECO:0007669"/>
    <property type="project" value="InterPro"/>
</dbReference>
<evidence type="ECO:0000313" key="2">
    <source>
        <dbReference type="EMBL" id="AGA25513.1"/>
    </source>
</evidence>
<proteinExistence type="predicted"/>
<dbReference type="RefSeq" id="WP_015244689.1">
    <property type="nucleotide sequence ID" value="NC_019892.1"/>
</dbReference>
<organism evidence="2 3">
    <name type="scientific">Singulisphaera acidiphila (strain ATCC BAA-1392 / DSM 18658 / VKM B-2454 / MOB10)</name>
    <dbReference type="NCBI Taxonomy" id="886293"/>
    <lineage>
        <taxon>Bacteria</taxon>
        <taxon>Pseudomonadati</taxon>
        <taxon>Planctomycetota</taxon>
        <taxon>Planctomycetia</taxon>
        <taxon>Isosphaerales</taxon>
        <taxon>Isosphaeraceae</taxon>
        <taxon>Singulisphaera</taxon>
    </lineage>
</organism>
<protein>
    <submittedName>
        <fullName evidence="2">Type II secretory pathway, component ExeA (Predicted ATPase)</fullName>
    </submittedName>
</protein>
<dbReference type="InterPro" id="IPR049945">
    <property type="entry name" value="AAA_22"/>
</dbReference>
<accession>L0D9K7</accession>
<dbReference type="InterPro" id="IPR027417">
    <property type="entry name" value="P-loop_NTPase"/>
</dbReference>
<dbReference type="OrthoDB" id="9783370at2"/>
<dbReference type="AlphaFoldDB" id="L0D9K7"/>
<evidence type="ECO:0000313" key="3">
    <source>
        <dbReference type="Proteomes" id="UP000010798"/>
    </source>
</evidence>
<evidence type="ECO:0000259" key="1">
    <source>
        <dbReference type="SMART" id="SM00382"/>
    </source>
</evidence>
<keyword evidence="3" id="KW-1185">Reference proteome</keyword>
<dbReference type="InterPro" id="IPR003593">
    <property type="entry name" value="AAA+_ATPase"/>
</dbReference>
<dbReference type="Gene3D" id="3.40.50.300">
    <property type="entry name" value="P-loop containing nucleotide triphosphate hydrolases"/>
    <property type="match status" value="1"/>
</dbReference>
<name>L0D9K7_SINAD</name>
<reference evidence="2 3" key="1">
    <citation type="submission" date="2012-02" db="EMBL/GenBank/DDBJ databases">
        <title>Complete sequence of chromosome of Singulisphaera acidiphila DSM 18658.</title>
        <authorList>
            <consortium name="US DOE Joint Genome Institute (JGI-PGF)"/>
            <person name="Lucas S."/>
            <person name="Copeland A."/>
            <person name="Lapidus A."/>
            <person name="Glavina del Rio T."/>
            <person name="Dalin E."/>
            <person name="Tice H."/>
            <person name="Bruce D."/>
            <person name="Goodwin L."/>
            <person name="Pitluck S."/>
            <person name="Peters L."/>
            <person name="Ovchinnikova G."/>
            <person name="Chertkov O."/>
            <person name="Kyrpides N."/>
            <person name="Mavromatis K."/>
            <person name="Ivanova N."/>
            <person name="Brettin T."/>
            <person name="Detter J.C."/>
            <person name="Han C."/>
            <person name="Larimer F."/>
            <person name="Land M."/>
            <person name="Hauser L."/>
            <person name="Markowitz V."/>
            <person name="Cheng J.-F."/>
            <person name="Hugenholtz P."/>
            <person name="Woyke T."/>
            <person name="Wu D."/>
            <person name="Tindall B."/>
            <person name="Pomrenke H."/>
            <person name="Brambilla E."/>
            <person name="Klenk H.-P."/>
            <person name="Eisen J.A."/>
        </authorList>
    </citation>
    <scope>NUCLEOTIDE SEQUENCE [LARGE SCALE GENOMIC DNA]</scope>
    <source>
        <strain evidence="3">ATCC BAA-1392 / DSM 18658 / VKM B-2454 / MOB10</strain>
    </source>
</reference>
<dbReference type="Pfam" id="PF13401">
    <property type="entry name" value="AAA_22"/>
    <property type="match status" value="1"/>
</dbReference>
<dbReference type="CDD" id="cd00009">
    <property type="entry name" value="AAA"/>
    <property type="match status" value="1"/>
</dbReference>
<dbReference type="STRING" id="886293.Sinac_1117"/>
<gene>
    <name evidence="2" type="ordered locus">Sinac_1117</name>
</gene>
<dbReference type="SUPFAM" id="SSF52540">
    <property type="entry name" value="P-loop containing nucleoside triphosphate hydrolases"/>
    <property type="match status" value="1"/>
</dbReference>
<feature type="domain" description="AAA+ ATPase" evidence="1">
    <location>
        <begin position="53"/>
        <end position="199"/>
    </location>
</feature>
<dbReference type="EMBL" id="CP003364">
    <property type="protein sequence ID" value="AGA25513.1"/>
    <property type="molecule type" value="Genomic_DNA"/>
</dbReference>
<dbReference type="InterPro" id="IPR052026">
    <property type="entry name" value="ExeA_AAA_ATPase_DNA-bind"/>
</dbReference>
<sequence>MTLFVIAEAFSLYEAHFGLSGRPFGETVSTSAFVSLPSRDTVLRRIRYGLEHGQGPALIFGAAGTGKTMLARTLARDLGGTSAHVVFPAMPGGELLALLAEELGAGSAEDNTVAGPLKRIRLWLASASARGERPLLIVDEAHLIDDPTTFESLRLLLNFATNGPPDLSLLLVGGPEILLRIPPGLADRLTARCLLGPLTAKESAAYLLGRLSAVGASSPLFSPEALDSLHHAADGMPRRLNRLADLALLIAYAEGQPGPDSRAVSIAARELDFEGLAA</sequence>